<organism evidence="1 2">
    <name type="scientific">Pantoea deleyi</name>
    <dbReference type="NCBI Taxonomy" id="470932"/>
    <lineage>
        <taxon>Bacteria</taxon>
        <taxon>Pseudomonadati</taxon>
        <taxon>Pseudomonadota</taxon>
        <taxon>Gammaproteobacteria</taxon>
        <taxon>Enterobacterales</taxon>
        <taxon>Erwiniaceae</taxon>
        <taxon>Pantoea</taxon>
    </lineage>
</organism>
<evidence type="ECO:0008006" key="3">
    <source>
        <dbReference type="Google" id="ProtNLM"/>
    </source>
</evidence>
<dbReference type="OrthoDB" id="8635030at2"/>
<protein>
    <recommendedName>
        <fullName evidence="3">Sorbitol dehydrogenase</fullName>
    </recommendedName>
</protein>
<comment type="caution">
    <text evidence="1">The sequence shown here is derived from an EMBL/GenBank/DDBJ whole genome shotgun (WGS) entry which is preliminary data.</text>
</comment>
<evidence type="ECO:0000313" key="1">
    <source>
        <dbReference type="EMBL" id="TPV38884.1"/>
    </source>
</evidence>
<dbReference type="InterPro" id="IPR024651">
    <property type="entry name" value="FAD-SLDH_ssu"/>
</dbReference>
<sequence length="167" mass="17825">MNHYSRRRALKMIGLVAVATASGHLLPLPRLSAAQPQAPLTGLDDFIHVSRLLTQQDDLSPALAHALMLALTQTHNAFARDLTTLNALLQNQPGLLQQARLTFAPEDAASEALAKAILSGWYTGVVGKGKSALYVTYVNTLSSQLVSDKVVPPGFAYGPVGSWAKQP</sequence>
<accession>A0A506PYX8</accession>
<dbReference type="Proteomes" id="UP000317747">
    <property type="component" value="Unassembled WGS sequence"/>
</dbReference>
<evidence type="ECO:0000313" key="2">
    <source>
        <dbReference type="Proteomes" id="UP000317747"/>
    </source>
</evidence>
<dbReference type="EMBL" id="VHJA01000064">
    <property type="protein sequence ID" value="TPV38884.1"/>
    <property type="molecule type" value="Genomic_DNA"/>
</dbReference>
<dbReference type="RefSeq" id="WP_128085468.1">
    <property type="nucleotide sequence ID" value="NZ_CP071405.1"/>
</dbReference>
<keyword evidence="2" id="KW-1185">Reference proteome</keyword>
<dbReference type="InterPro" id="IPR006311">
    <property type="entry name" value="TAT_signal"/>
</dbReference>
<dbReference type="PROSITE" id="PS51318">
    <property type="entry name" value="TAT"/>
    <property type="match status" value="1"/>
</dbReference>
<proteinExistence type="predicted"/>
<dbReference type="AlphaFoldDB" id="A0A506PYX8"/>
<name>A0A506PYX8_9GAMM</name>
<gene>
    <name evidence="1" type="ORF">FJW01_15380</name>
</gene>
<dbReference type="Pfam" id="PF12318">
    <property type="entry name" value="FAD-SLDH"/>
    <property type="match status" value="1"/>
</dbReference>
<reference evidence="1 2" key="1">
    <citation type="submission" date="2019-06" db="EMBL/GenBank/DDBJ databases">
        <title>Taxogenomics and systematics of the genus Pantoea.</title>
        <authorList>
            <person name="Tambong J.T."/>
        </authorList>
    </citation>
    <scope>NUCLEOTIDE SEQUENCE [LARGE SCALE GENOMIC DNA]</scope>
    <source>
        <strain evidence="1 2">LMG 24200</strain>
    </source>
</reference>